<dbReference type="Proteomes" id="UP000006729">
    <property type="component" value="Chromosome 13"/>
</dbReference>
<keyword evidence="2" id="KW-1185">Reference proteome</keyword>
<proteinExistence type="predicted"/>
<gene>
    <name evidence="1" type="ORF">POPTR_013G033500</name>
</gene>
<dbReference type="InParanoid" id="A0A2K1Y0D9"/>
<sequence>MEVMKYRQACCLDICIIMCTCLVVERRKRDREREVFSVSFNLYLFYIRPKSEDAREFILIPMNFLNDKIR</sequence>
<dbReference type="EMBL" id="CM009302">
    <property type="protein sequence ID" value="PNT06490.1"/>
    <property type="molecule type" value="Genomic_DNA"/>
</dbReference>
<name>A0A2K1Y0D9_POPTR</name>
<organism evidence="1 2">
    <name type="scientific">Populus trichocarpa</name>
    <name type="common">Western balsam poplar</name>
    <name type="synonym">Populus balsamifera subsp. trichocarpa</name>
    <dbReference type="NCBI Taxonomy" id="3694"/>
    <lineage>
        <taxon>Eukaryota</taxon>
        <taxon>Viridiplantae</taxon>
        <taxon>Streptophyta</taxon>
        <taxon>Embryophyta</taxon>
        <taxon>Tracheophyta</taxon>
        <taxon>Spermatophyta</taxon>
        <taxon>Magnoliopsida</taxon>
        <taxon>eudicotyledons</taxon>
        <taxon>Gunneridae</taxon>
        <taxon>Pentapetalae</taxon>
        <taxon>rosids</taxon>
        <taxon>fabids</taxon>
        <taxon>Malpighiales</taxon>
        <taxon>Salicaceae</taxon>
        <taxon>Saliceae</taxon>
        <taxon>Populus</taxon>
    </lineage>
</organism>
<dbReference type="AlphaFoldDB" id="A0A2K1Y0D9"/>
<reference evidence="1 2" key="1">
    <citation type="journal article" date="2006" name="Science">
        <title>The genome of black cottonwood, Populus trichocarpa (Torr. &amp; Gray).</title>
        <authorList>
            <person name="Tuskan G.A."/>
            <person name="Difazio S."/>
            <person name="Jansson S."/>
            <person name="Bohlmann J."/>
            <person name="Grigoriev I."/>
            <person name="Hellsten U."/>
            <person name="Putnam N."/>
            <person name="Ralph S."/>
            <person name="Rombauts S."/>
            <person name="Salamov A."/>
            <person name="Schein J."/>
            <person name="Sterck L."/>
            <person name="Aerts A."/>
            <person name="Bhalerao R.R."/>
            <person name="Bhalerao R.P."/>
            <person name="Blaudez D."/>
            <person name="Boerjan W."/>
            <person name="Brun A."/>
            <person name="Brunner A."/>
            <person name="Busov V."/>
            <person name="Campbell M."/>
            <person name="Carlson J."/>
            <person name="Chalot M."/>
            <person name="Chapman J."/>
            <person name="Chen G.L."/>
            <person name="Cooper D."/>
            <person name="Coutinho P.M."/>
            <person name="Couturier J."/>
            <person name="Covert S."/>
            <person name="Cronk Q."/>
            <person name="Cunningham R."/>
            <person name="Davis J."/>
            <person name="Degroeve S."/>
            <person name="Dejardin A."/>
            <person name="Depamphilis C."/>
            <person name="Detter J."/>
            <person name="Dirks B."/>
            <person name="Dubchak I."/>
            <person name="Duplessis S."/>
            <person name="Ehlting J."/>
            <person name="Ellis B."/>
            <person name="Gendler K."/>
            <person name="Goodstein D."/>
            <person name="Gribskov M."/>
            <person name="Grimwood J."/>
            <person name="Groover A."/>
            <person name="Gunter L."/>
            <person name="Hamberger B."/>
            <person name="Heinze B."/>
            <person name="Helariutta Y."/>
            <person name="Henrissat B."/>
            <person name="Holligan D."/>
            <person name="Holt R."/>
            <person name="Huang W."/>
            <person name="Islam-Faridi N."/>
            <person name="Jones S."/>
            <person name="Jones-Rhoades M."/>
            <person name="Jorgensen R."/>
            <person name="Joshi C."/>
            <person name="Kangasjarvi J."/>
            <person name="Karlsson J."/>
            <person name="Kelleher C."/>
            <person name="Kirkpatrick R."/>
            <person name="Kirst M."/>
            <person name="Kohler A."/>
            <person name="Kalluri U."/>
            <person name="Larimer F."/>
            <person name="Leebens-Mack J."/>
            <person name="Leple J.C."/>
            <person name="Locascio P."/>
            <person name="Lou Y."/>
            <person name="Lucas S."/>
            <person name="Martin F."/>
            <person name="Montanini B."/>
            <person name="Napoli C."/>
            <person name="Nelson D.R."/>
            <person name="Nelson C."/>
            <person name="Nieminen K."/>
            <person name="Nilsson O."/>
            <person name="Pereda V."/>
            <person name="Peter G."/>
            <person name="Philippe R."/>
            <person name="Pilate G."/>
            <person name="Poliakov A."/>
            <person name="Razumovskaya J."/>
            <person name="Richardson P."/>
            <person name="Rinaldi C."/>
            <person name="Ritland K."/>
            <person name="Rouze P."/>
            <person name="Ryaboy D."/>
            <person name="Schmutz J."/>
            <person name="Schrader J."/>
            <person name="Segerman B."/>
            <person name="Shin H."/>
            <person name="Siddiqui A."/>
            <person name="Sterky F."/>
            <person name="Terry A."/>
            <person name="Tsai C.J."/>
            <person name="Uberbacher E."/>
            <person name="Unneberg P."/>
            <person name="Vahala J."/>
            <person name="Wall K."/>
            <person name="Wessler S."/>
            <person name="Yang G."/>
            <person name="Yin T."/>
            <person name="Douglas C."/>
            <person name="Marra M."/>
            <person name="Sandberg G."/>
            <person name="Van de Peer Y."/>
            <person name="Rokhsar D."/>
        </authorList>
    </citation>
    <scope>NUCLEOTIDE SEQUENCE [LARGE SCALE GENOMIC DNA]</scope>
    <source>
        <strain evidence="2">cv. Nisqually</strain>
    </source>
</reference>
<protein>
    <submittedName>
        <fullName evidence="1">Uncharacterized protein</fullName>
    </submittedName>
</protein>
<evidence type="ECO:0000313" key="2">
    <source>
        <dbReference type="Proteomes" id="UP000006729"/>
    </source>
</evidence>
<evidence type="ECO:0000313" key="1">
    <source>
        <dbReference type="EMBL" id="PNT06490.1"/>
    </source>
</evidence>
<accession>A0A2K1Y0D9</accession>